<organism evidence="1 2">
    <name type="scientific">Allacma fusca</name>
    <dbReference type="NCBI Taxonomy" id="39272"/>
    <lineage>
        <taxon>Eukaryota</taxon>
        <taxon>Metazoa</taxon>
        <taxon>Ecdysozoa</taxon>
        <taxon>Arthropoda</taxon>
        <taxon>Hexapoda</taxon>
        <taxon>Collembola</taxon>
        <taxon>Symphypleona</taxon>
        <taxon>Sminthuridae</taxon>
        <taxon>Allacma</taxon>
    </lineage>
</organism>
<dbReference type="AlphaFoldDB" id="A0A8J2K3V2"/>
<name>A0A8J2K3V2_9HEXA</name>
<keyword evidence="2" id="KW-1185">Reference proteome</keyword>
<dbReference type="Proteomes" id="UP000708208">
    <property type="component" value="Unassembled WGS sequence"/>
</dbReference>
<evidence type="ECO:0000313" key="1">
    <source>
        <dbReference type="EMBL" id="CAG7719454.1"/>
    </source>
</evidence>
<accession>A0A8J2K3V2</accession>
<protein>
    <submittedName>
        <fullName evidence="1">Uncharacterized protein</fullName>
    </submittedName>
</protein>
<feature type="non-terminal residue" evidence="1">
    <location>
        <position position="37"/>
    </location>
</feature>
<reference evidence="1" key="1">
    <citation type="submission" date="2021-06" db="EMBL/GenBank/DDBJ databases">
        <authorList>
            <person name="Hodson N. C."/>
            <person name="Mongue J. A."/>
            <person name="Jaron S. K."/>
        </authorList>
    </citation>
    <scope>NUCLEOTIDE SEQUENCE</scope>
</reference>
<evidence type="ECO:0000313" key="2">
    <source>
        <dbReference type="Proteomes" id="UP000708208"/>
    </source>
</evidence>
<comment type="caution">
    <text evidence="1">The sequence shown here is derived from an EMBL/GenBank/DDBJ whole genome shotgun (WGS) entry which is preliminary data.</text>
</comment>
<dbReference type="EMBL" id="CAJVCH010061514">
    <property type="protein sequence ID" value="CAG7719454.1"/>
    <property type="molecule type" value="Genomic_DNA"/>
</dbReference>
<proteinExistence type="predicted"/>
<sequence length="37" mass="4056">GGGVRDSRLELLNNNSVAGRLHGTRRLQLCSTCHVHQ</sequence>
<gene>
    <name evidence="1" type="ORF">AFUS01_LOCUS8778</name>
</gene>